<sequence>MLLLVGLVVAVVVLGGVVGSVVLRGDPRETAEEFMAALRSKDVAKAHSLLCDDGREKVSTEQLRANFDLDTRSITGYVLGPERTREREGNTETLVPVTIDYDQGEQLRLDLGLWNDGGQKVCSLNPPDAD</sequence>
<organism evidence="1">
    <name type="scientific">uncultured Mycobacteriales bacterium</name>
    <dbReference type="NCBI Taxonomy" id="581187"/>
    <lineage>
        <taxon>Bacteria</taxon>
        <taxon>Bacillati</taxon>
        <taxon>Actinomycetota</taxon>
        <taxon>Actinomycetes</taxon>
        <taxon>Mycobacteriales</taxon>
        <taxon>environmental samples</taxon>
    </lineage>
</organism>
<proteinExistence type="predicted"/>
<name>A0A6J4JFI8_9ACTN</name>
<accession>A0A6J4JFI8</accession>
<gene>
    <name evidence="1" type="ORF">AVDCRST_MAG41-3352</name>
</gene>
<evidence type="ECO:0008006" key="2">
    <source>
        <dbReference type="Google" id="ProtNLM"/>
    </source>
</evidence>
<evidence type="ECO:0000313" key="1">
    <source>
        <dbReference type="EMBL" id="CAA9277584.1"/>
    </source>
</evidence>
<protein>
    <recommendedName>
        <fullName evidence="2">DUF3887 domain-containing protein</fullName>
    </recommendedName>
</protein>
<reference evidence="1" key="1">
    <citation type="submission" date="2020-02" db="EMBL/GenBank/DDBJ databases">
        <authorList>
            <person name="Meier V. D."/>
        </authorList>
    </citation>
    <scope>NUCLEOTIDE SEQUENCE</scope>
    <source>
        <strain evidence="1">AVDCRST_MAG41</strain>
    </source>
</reference>
<dbReference type="EMBL" id="CADCTP010000305">
    <property type="protein sequence ID" value="CAA9277584.1"/>
    <property type="molecule type" value="Genomic_DNA"/>
</dbReference>
<dbReference type="AlphaFoldDB" id="A0A6J4JFI8"/>